<dbReference type="PROSITE" id="PS50228">
    <property type="entry name" value="SUEL_LECTIN"/>
    <property type="match status" value="1"/>
</dbReference>
<organism evidence="4 5">
    <name type="scientific">Acanthamoeba castellanii (strain ATCC 30010 / Neff)</name>
    <dbReference type="NCBI Taxonomy" id="1257118"/>
    <lineage>
        <taxon>Eukaryota</taxon>
        <taxon>Amoebozoa</taxon>
        <taxon>Discosea</taxon>
        <taxon>Longamoebia</taxon>
        <taxon>Centramoebida</taxon>
        <taxon>Acanthamoebidae</taxon>
        <taxon>Acanthamoeba</taxon>
    </lineage>
</organism>
<dbReference type="PROSITE" id="PS50026">
    <property type="entry name" value="EGF_3"/>
    <property type="match status" value="1"/>
</dbReference>
<dbReference type="InterPro" id="IPR028994">
    <property type="entry name" value="Integrin_alpha_N"/>
</dbReference>
<dbReference type="InterPro" id="IPR000922">
    <property type="entry name" value="Lectin_gal-bd_dom"/>
</dbReference>
<evidence type="ECO:0000259" key="2">
    <source>
        <dbReference type="PROSITE" id="PS50026"/>
    </source>
</evidence>
<accession>L8GT56</accession>
<dbReference type="GO" id="GO:0030246">
    <property type="term" value="F:carbohydrate binding"/>
    <property type="evidence" value="ECO:0007669"/>
    <property type="project" value="InterPro"/>
</dbReference>
<dbReference type="VEuPathDB" id="AmoebaDB:ACA1_047640"/>
<proteinExistence type="predicted"/>
<evidence type="ECO:0000313" key="4">
    <source>
        <dbReference type="EMBL" id="ELR16384.1"/>
    </source>
</evidence>
<evidence type="ECO:0000256" key="1">
    <source>
        <dbReference type="PROSITE-ProRule" id="PRU00076"/>
    </source>
</evidence>
<name>L8GT56_ACACF</name>
<evidence type="ECO:0000259" key="3">
    <source>
        <dbReference type="PROSITE" id="PS50228"/>
    </source>
</evidence>
<dbReference type="RefSeq" id="XP_004338397.1">
    <property type="nucleotide sequence ID" value="XM_004338349.1"/>
</dbReference>
<keyword evidence="5" id="KW-1185">Reference proteome</keyword>
<feature type="domain" description="EGF-like" evidence="2">
    <location>
        <begin position="258"/>
        <end position="295"/>
    </location>
</feature>
<keyword evidence="1" id="KW-0245">EGF-like domain</keyword>
<feature type="disulfide bond" evidence="1">
    <location>
        <begin position="285"/>
        <end position="294"/>
    </location>
</feature>
<dbReference type="SUPFAM" id="SSF69318">
    <property type="entry name" value="Integrin alpha N-terminal domain"/>
    <property type="match status" value="2"/>
</dbReference>
<feature type="disulfide bond" evidence="1">
    <location>
        <begin position="266"/>
        <end position="283"/>
    </location>
</feature>
<gene>
    <name evidence="4" type="ORF">ACA1_047640</name>
</gene>
<dbReference type="OrthoDB" id="9972657at2759"/>
<keyword evidence="1" id="KW-1015">Disulfide bond</keyword>
<reference evidence="4" key="1">
    <citation type="journal article" date="2013" name="Genome Biol.">
        <title>Genome of Acanthamoeba castellanii highlights extensive lateral gene transfer and early evolution of tyrosine kinase signaling.</title>
        <authorList>
            <person name="Clarke M."/>
            <person name="Lohan A.J."/>
            <person name="Liu B."/>
            <person name="Lagkouvardos I."/>
            <person name="Roy S."/>
            <person name="Zafar N."/>
            <person name="Bertelli C."/>
            <person name="Schilde C."/>
            <person name="Kianianmomeni A."/>
            <person name="Burglin T.R."/>
            <person name="Frech C."/>
            <person name="Turcotte B."/>
            <person name="Kopec K.O."/>
            <person name="Synnott J.M."/>
            <person name="Choo C."/>
            <person name="Paponov I."/>
            <person name="Finkler A."/>
            <person name="Soon Heng Tan C."/>
            <person name="Hutchins A.P."/>
            <person name="Weinmeier T."/>
            <person name="Rattei T."/>
            <person name="Chu J.S."/>
            <person name="Gimenez G."/>
            <person name="Irimia M."/>
            <person name="Rigden D.J."/>
            <person name="Fitzpatrick D.A."/>
            <person name="Lorenzo-Morales J."/>
            <person name="Bateman A."/>
            <person name="Chiu C.H."/>
            <person name="Tang P."/>
            <person name="Hegemann P."/>
            <person name="Fromm H."/>
            <person name="Raoult D."/>
            <person name="Greub G."/>
            <person name="Miranda-Saavedra D."/>
            <person name="Chen N."/>
            <person name="Nash P."/>
            <person name="Ginger M.L."/>
            <person name="Horn M."/>
            <person name="Schaap P."/>
            <person name="Caler L."/>
            <person name="Loftus B."/>
        </authorList>
    </citation>
    <scope>NUCLEOTIDE SEQUENCE [LARGE SCALE GENOMIC DNA]</scope>
    <source>
        <strain evidence="4">Neff</strain>
    </source>
</reference>
<feature type="domain" description="SUEL-type lectin" evidence="3">
    <location>
        <begin position="836"/>
        <end position="919"/>
    </location>
</feature>
<dbReference type="KEGG" id="acan:ACA1_047640"/>
<dbReference type="SUPFAM" id="SSF57196">
    <property type="entry name" value="EGF/Laminin"/>
    <property type="match status" value="1"/>
</dbReference>
<dbReference type="Gene3D" id="2.60.120.740">
    <property type="match status" value="1"/>
</dbReference>
<dbReference type="Proteomes" id="UP000011083">
    <property type="component" value="Unassembled WGS sequence"/>
</dbReference>
<dbReference type="GeneID" id="14917074"/>
<dbReference type="InterPro" id="IPR043159">
    <property type="entry name" value="Lectin_gal-bd_sf"/>
</dbReference>
<protein>
    <submittedName>
        <fullName evidence="4">FGGAP repeat domain containing protein</fullName>
    </submittedName>
</protein>
<dbReference type="InterPro" id="IPR000742">
    <property type="entry name" value="EGF"/>
</dbReference>
<feature type="disulfide bond" evidence="1">
    <location>
        <begin position="262"/>
        <end position="272"/>
    </location>
</feature>
<dbReference type="EMBL" id="KB008000">
    <property type="protein sequence ID" value="ELR16384.1"/>
    <property type="molecule type" value="Genomic_DNA"/>
</dbReference>
<sequence length="1589" mass="171604">MMLMTMLPQAAADDYTVTITKVQLTYWCQHLDWNDGEEEWAWNVIVDGKSMCVTGNSDNNLPWEQALQWEADFTTQSSQLTIKIDAWEKDADGAICSWAHGDDPSQRVQDEFTFPAMSTGQTQTWSRTMTFQNRDSMPWDGYCSTTIEGRVTKIASSTVSEAAPRIMGTQVTLVNNVPKLRITGRDLHPDPQELPVVQITGGGGDGGGSTACIANSIQASAVEITCNLVKPESAMVSSLDLQVQVETRFGLSRTAPTSFAKCGQECLHGGACWWSKDISNVECVCPELAYGEWCENEYGDEEPILRSTAPLGGDHTRETETVIALVGLVIPRANLSMMAKCVISHATTVETGNMNRDTDVWEGKVTPYDGRFVAQSDSLTISGLCIMPAHHLADYVRANGTKIIGSQLTVAVWWKSNPGAGNRSIESKVKGTFALYGPLDMASSIVKAVGNEADGGEMRVLREQSARVSLCDADGNNRVGGEDADLFFLDFFAGPSRQPQVGVNGGVAKQFRFSACRAKSERDPTCAYYELPVSFDFAGTYLAHVVAFDGAATQLVQLTQTGLAFEVKGLGDMTLPVRSMLPSSISWAESLRDRDTALPLFDKNLAQTVSPNTGAADRLGVLEALFERIEGRWFSQRQTVSVAFESGPSEVSMGSVHMVHAQGISDPYFCDSHTDELKAGVMTRSIKSWDRVGNVPRKFALSSVGVGETECVSSVTVNVVLVHSAPNDVRITLTREGKQSALPRATNMRTTVLLKDFGSATTPQQFTVSTVPDLGSLAGRPVRADWHLNVEHRDNATGTGFVRDWWLDFTSDNCLHFQGAEAICGFGQGQLYARAAADDDTVFLECPVGSIISEIVWARYGRIEGSCEDVATMKPLTVHDACEASAATVKKRVASACVGHTSCAVRAVDTLYGETEGEPFLCADEQVECREDRSLRAERSTRRQALYESREHHAQAHMAPVTYGGTEDHYLKSTMVRHHTEPFFRPRLDNNGSVVVVARDLSMECSSEPRVKKALMVQARCKDANAAFKHTDTPAVGKKMVMASASADLDNDWKDEVVTLFGYEGGALHASFTWVGSNSEPTTVVVRDLAVGGSAVVLGEGGHIEMATGDFDNDGYPELAFGFLDANTGALHVFMWDLRMESVEVWGSGVAKTSMQDLLPCLGCFAESEKLRSLFATAVEVPVPFQRYPIMLYGSAATAAGVESGSRLDAAGFSYSLAAAKVNAMPSMLAVAWIVDRSTVSWALFRQTSQSSAAMVSEVPHSLVSLRQPHAVAVNLGNYEGSGLAELALGIVDDNEVTLYLYAIDQLTVALPMTLQKTLLIAEAPCGGGALRVFIWDLRMESTAVWGSGVAKASLQDLQPCLGCFAESEKLRSLFATAVEVAVPGSPRYPIMLTGAAATTAGVESGSRLDAAGFGYSLAAAKVNSLPSMLAVAWMVDRSTVSWALFRQTSQSSAAMVSDEPHSLVSLRQPHAVAVNLGDYEGSGLAELALGIVDDNEVTLYLYAIDQLTVALNMTLQRTLLIAEAPWWDTAQYNLRMVSGDMNNDGDDEIVVAFTSATAGSGSQAEVFRVDSATCFRLECLDLRTHGPA</sequence>
<evidence type="ECO:0000313" key="5">
    <source>
        <dbReference type="Proteomes" id="UP000011083"/>
    </source>
</evidence>
<dbReference type="PROSITE" id="PS00022">
    <property type="entry name" value="EGF_1"/>
    <property type="match status" value="1"/>
</dbReference>